<sequence>AITGLSDKGTSSDKSNLYIDALRKKIGNKRSDIF</sequence>
<gene>
    <name evidence="1" type="ORF">S03H2_62250</name>
</gene>
<reference evidence="1" key="1">
    <citation type="journal article" date="2014" name="Front. Microbiol.">
        <title>High frequency of phylogenetically diverse reductive dehalogenase-homologous genes in deep subseafloor sedimentary metagenomes.</title>
        <authorList>
            <person name="Kawai M."/>
            <person name="Futagami T."/>
            <person name="Toyoda A."/>
            <person name="Takaki Y."/>
            <person name="Nishi S."/>
            <person name="Hori S."/>
            <person name="Arai W."/>
            <person name="Tsubouchi T."/>
            <person name="Morono Y."/>
            <person name="Uchiyama I."/>
            <person name="Ito T."/>
            <person name="Fujiyama A."/>
            <person name="Inagaki F."/>
            <person name="Takami H."/>
        </authorList>
    </citation>
    <scope>NUCLEOTIDE SEQUENCE</scope>
    <source>
        <strain evidence="1">Expedition CK06-06</strain>
    </source>
</reference>
<dbReference type="AlphaFoldDB" id="X1J4Y5"/>
<organism evidence="1">
    <name type="scientific">marine sediment metagenome</name>
    <dbReference type="NCBI Taxonomy" id="412755"/>
    <lineage>
        <taxon>unclassified sequences</taxon>
        <taxon>metagenomes</taxon>
        <taxon>ecological metagenomes</taxon>
    </lineage>
</organism>
<feature type="non-terminal residue" evidence="1">
    <location>
        <position position="1"/>
    </location>
</feature>
<dbReference type="EMBL" id="BARU01040250">
    <property type="protein sequence ID" value="GAH89027.1"/>
    <property type="molecule type" value="Genomic_DNA"/>
</dbReference>
<protein>
    <submittedName>
        <fullName evidence="1">Uncharacterized protein</fullName>
    </submittedName>
</protein>
<comment type="caution">
    <text evidence="1">The sequence shown here is derived from an EMBL/GenBank/DDBJ whole genome shotgun (WGS) entry which is preliminary data.</text>
</comment>
<evidence type="ECO:0000313" key="1">
    <source>
        <dbReference type="EMBL" id="GAH89027.1"/>
    </source>
</evidence>
<proteinExistence type="predicted"/>
<name>X1J4Y5_9ZZZZ</name>
<accession>X1J4Y5</accession>